<dbReference type="Proteomes" id="UP000001745">
    <property type="component" value="Unassembled WGS sequence"/>
</dbReference>
<name>B8MH86_TALSN</name>
<evidence type="ECO:0000313" key="8">
    <source>
        <dbReference type="Proteomes" id="UP000001745"/>
    </source>
</evidence>
<keyword evidence="2" id="KW-0808">Transferase</keyword>
<dbReference type="PANTHER" id="PTHR45646">
    <property type="entry name" value="SERINE/THREONINE-PROTEIN KINASE DOA-RELATED"/>
    <property type="match status" value="1"/>
</dbReference>
<dbReference type="InterPro" id="IPR011009">
    <property type="entry name" value="Kinase-like_dom_sf"/>
</dbReference>
<evidence type="ECO:0000256" key="1">
    <source>
        <dbReference type="ARBA" id="ARBA00022527"/>
    </source>
</evidence>
<evidence type="ECO:0000313" key="7">
    <source>
        <dbReference type="EMBL" id="EED17065.1"/>
    </source>
</evidence>
<dbReference type="GeneID" id="8109383"/>
<dbReference type="PhylomeDB" id="B8MH86"/>
<dbReference type="RefSeq" id="XP_002484299.1">
    <property type="nucleotide sequence ID" value="XM_002484254.1"/>
</dbReference>
<dbReference type="VEuPathDB" id="FungiDB:TSTA_021260"/>
<dbReference type="InterPro" id="IPR051175">
    <property type="entry name" value="CLK_kinases"/>
</dbReference>
<feature type="domain" description="Protein kinase" evidence="6">
    <location>
        <begin position="1"/>
        <end position="192"/>
    </location>
</feature>
<evidence type="ECO:0000256" key="3">
    <source>
        <dbReference type="ARBA" id="ARBA00022741"/>
    </source>
</evidence>
<dbReference type="AlphaFoldDB" id="B8MH86"/>
<sequence>MAQMQGALYPIPPATQSVSAFLLQRLFLVLDYLHTECQIIHTDEYRTLIICYFTYKTLLDIKADNIMFGIADDSVFSDFENEELQKHSEDVQPGIYRAPEVILEAPWTYSIDVWNVGCMIWNVSEGETLFTGQDPEYQTYRSRYHFSEMISLLGNLLPRIPLKSAASLEERESTLGGEDKASLLRLLRRMLQ</sequence>
<proteinExistence type="predicted"/>
<reference evidence="8" key="1">
    <citation type="journal article" date="2015" name="Genome Announc.">
        <title>Genome sequence of the AIDS-associated pathogen Penicillium marneffei (ATCC18224) and its near taxonomic relative Talaromyces stipitatus (ATCC10500).</title>
        <authorList>
            <person name="Nierman W.C."/>
            <person name="Fedorova-Abrams N.D."/>
            <person name="Andrianopoulos A."/>
        </authorList>
    </citation>
    <scope>NUCLEOTIDE SEQUENCE [LARGE SCALE GENOMIC DNA]</scope>
    <source>
        <strain evidence="8">ATCC 10500 / CBS 375.48 / QM 6759 / NRRL 1006</strain>
    </source>
</reference>
<keyword evidence="1" id="KW-0723">Serine/threonine-protein kinase</keyword>
<dbReference type="PROSITE" id="PS50011">
    <property type="entry name" value="PROTEIN_KINASE_DOM"/>
    <property type="match status" value="1"/>
</dbReference>
<dbReference type="GO" id="GO:0005524">
    <property type="term" value="F:ATP binding"/>
    <property type="evidence" value="ECO:0007669"/>
    <property type="project" value="UniProtKB-KW"/>
</dbReference>
<evidence type="ECO:0000256" key="4">
    <source>
        <dbReference type="ARBA" id="ARBA00022777"/>
    </source>
</evidence>
<organism evidence="7 8">
    <name type="scientific">Talaromyces stipitatus (strain ATCC 10500 / CBS 375.48 / QM 6759 / NRRL 1006)</name>
    <name type="common">Penicillium stipitatum</name>
    <dbReference type="NCBI Taxonomy" id="441959"/>
    <lineage>
        <taxon>Eukaryota</taxon>
        <taxon>Fungi</taxon>
        <taxon>Dikarya</taxon>
        <taxon>Ascomycota</taxon>
        <taxon>Pezizomycotina</taxon>
        <taxon>Eurotiomycetes</taxon>
        <taxon>Eurotiomycetidae</taxon>
        <taxon>Eurotiales</taxon>
        <taxon>Trichocomaceae</taxon>
        <taxon>Talaromyces</taxon>
        <taxon>Talaromyces sect. Talaromyces</taxon>
    </lineage>
</organism>
<dbReference type="GO" id="GO:0005634">
    <property type="term" value="C:nucleus"/>
    <property type="evidence" value="ECO:0007669"/>
    <property type="project" value="TreeGrafter"/>
</dbReference>
<dbReference type="GO" id="GO:0043484">
    <property type="term" value="P:regulation of RNA splicing"/>
    <property type="evidence" value="ECO:0007669"/>
    <property type="project" value="TreeGrafter"/>
</dbReference>
<dbReference type="Pfam" id="PF00069">
    <property type="entry name" value="Pkinase"/>
    <property type="match status" value="1"/>
</dbReference>
<dbReference type="OrthoDB" id="5979581at2759"/>
<dbReference type="SUPFAM" id="SSF56112">
    <property type="entry name" value="Protein kinase-like (PK-like)"/>
    <property type="match status" value="1"/>
</dbReference>
<dbReference type="eggNOG" id="KOG0671">
    <property type="taxonomic scope" value="Eukaryota"/>
</dbReference>
<evidence type="ECO:0000259" key="6">
    <source>
        <dbReference type="PROSITE" id="PS50011"/>
    </source>
</evidence>
<accession>B8MH86</accession>
<keyword evidence="5" id="KW-0067">ATP-binding</keyword>
<dbReference type="InParanoid" id="B8MH86"/>
<evidence type="ECO:0000256" key="2">
    <source>
        <dbReference type="ARBA" id="ARBA00022679"/>
    </source>
</evidence>
<dbReference type="EMBL" id="EQ962656">
    <property type="protein sequence ID" value="EED17065.1"/>
    <property type="molecule type" value="Genomic_DNA"/>
</dbReference>
<dbReference type="GO" id="GO:0004674">
    <property type="term" value="F:protein serine/threonine kinase activity"/>
    <property type="evidence" value="ECO:0007669"/>
    <property type="project" value="UniProtKB-KW"/>
</dbReference>
<dbReference type="PANTHER" id="PTHR45646:SF11">
    <property type="entry name" value="SERINE_THREONINE-PROTEIN KINASE DOA"/>
    <property type="match status" value="1"/>
</dbReference>
<dbReference type="InterPro" id="IPR000719">
    <property type="entry name" value="Prot_kinase_dom"/>
</dbReference>
<keyword evidence="3" id="KW-0547">Nucleotide-binding</keyword>
<protein>
    <submittedName>
        <fullName evidence="7">Protein kinase, putative</fullName>
    </submittedName>
</protein>
<dbReference type="Gene3D" id="1.10.510.10">
    <property type="entry name" value="Transferase(Phosphotransferase) domain 1"/>
    <property type="match status" value="1"/>
</dbReference>
<gene>
    <name evidence="7" type="ORF">TSTA_021260</name>
</gene>
<keyword evidence="8" id="KW-1185">Reference proteome</keyword>
<dbReference type="STRING" id="441959.B8MH86"/>
<evidence type="ECO:0000256" key="5">
    <source>
        <dbReference type="ARBA" id="ARBA00022840"/>
    </source>
</evidence>
<keyword evidence="4 7" id="KW-0418">Kinase</keyword>
<dbReference type="HOGENOM" id="CLU_1416042_0_0_1"/>